<dbReference type="Pfam" id="PF01809">
    <property type="entry name" value="YidD"/>
    <property type="match status" value="1"/>
</dbReference>
<keyword evidence="1" id="KW-0472">Membrane</keyword>
<dbReference type="OrthoDB" id="9801753at2"/>
<proteinExistence type="inferred from homology"/>
<protein>
    <recommendedName>
        <fullName evidence="1">Putative membrane protein insertion efficiency factor</fullName>
    </recommendedName>
</protein>
<comment type="similarity">
    <text evidence="1">Belongs to the UPF0161 family.</text>
</comment>
<comment type="subcellular location">
    <subcellularLocation>
        <location evidence="1">Cell membrane</location>
        <topology evidence="1">Peripheral membrane protein</topology>
        <orientation evidence="1">Cytoplasmic side</orientation>
    </subcellularLocation>
</comment>
<accession>A0A1G7BT64</accession>
<keyword evidence="1" id="KW-1003">Cell membrane</keyword>
<dbReference type="InterPro" id="IPR002696">
    <property type="entry name" value="Membr_insert_effic_factor_YidD"/>
</dbReference>
<organism evidence="2 3">
    <name type="scientific">Ulvibacter litoralis</name>
    <dbReference type="NCBI Taxonomy" id="227084"/>
    <lineage>
        <taxon>Bacteria</taxon>
        <taxon>Pseudomonadati</taxon>
        <taxon>Bacteroidota</taxon>
        <taxon>Flavobacteriia</taxon>
        <taxon>Flavobacteriales</taxon>
        <taxon>Flavobacteriaceae</taxon>
        <taxon>Ulvibacter</taxon>
    </lineage>
</organism>
<reference evidence="2 3" key="1">
    <citation type="submission" date="2016-10" db="EMBL/GenBank/DDBJ databases">
        <authorList>
            <person name="de Groot N.N."/>
        </authorList>
    </citation>
    <scope>NUCLEOTIDE SEQUENCE [LARGE SCALE GENOMIC DNA]</scope>
    <source>
        <strain evidence="2 3">DSM 16195</strain>
    </source>
</reference>
<keyword evidence="3" id="KW-1185">Reference proteome</keyword>
<dbReference type="PANTHER" id="PTHR33383">
    <property type="entry name" value="MEMBRANE PROTEIN INSERTION EFFICIENCY FACTOR-RELATED"/>
    <property type="match status" value="1"/>
</dbReference>
<dbReference type="NCBIfam" id="TIGR00278">
    <property type="entry name" value="membrane protein insertion efficiency factor YidD"/>
    <property type="match status" value="1"/>
</dbReference>
<evidence type="ECO:0000313" key="2">
    <source>
        <dbReference type="EMBL" id="SDE30298.1"/>
    </source>
</evidence>
<dbReference type="HAMAP" id="MF_00386">
    <property type="entry name" value="UPF0161_YidD"/>
    <property type="match status" value="1"/>
</dbReference>
<dbReference type="SMART" id="SM01234">
    <property type="entry name" value="Haemolytic"/>
    <property type="match status" value="1"/>
</dbReference>
<gene>
    <name evidence="2" type="ORF">SAMN05421855_1014</name>
</gene>
<dbReference type="STRING" id="227084.SAMN05421855_1014"/>
<dbReference type="EMBL" id="FNBA01000001">
    <property type="protein sequence ID" value="SDE30298.1"/>
    <property type="molecule type" value="Genomic_DNA"/>
</dbReference>
<sequence>MKRILTYPFILLIRGYQLFISPILPSTCRYTPTCSHYTIEALQTHGLFKGSWLAIKRIGSCNPWGGSGHDPVPPVVKKKG</sequence>
<dbReference type="RefSeq" id="WP_093139200.1">
    <property type="nucleotide sequence ID" value="NZ_BMWO01000001.1"/>
</dbReference>
<evidence type="ECO:0000313" key="3">
    <source>
        <dbReference type="Proteomes" id="UP000199321"/>
    </source>
</evidence>
<name>A0A1G7BT64_9FLAO</name>
<comment type="function">
    <text evidence="1">Could be involved in insertion of integral membrane proteins into the membrane.</text>
</comment>
<evidence type="ECO:0000256" key="1">
    <source>
        <dbReference type="HAMAP-Rule" id="MF_00386"/>
    </source>
</evidence>
<dbReference type="Proteomes" id="UP000199321">
    <property type="component" value="Unassembled WGS sequence"/>
</dbReference>
<dbReference type="PANTHER" id="PTHR33383:SF1">
    <property type="entry name" value="MEMBRANE PROTEIN INSERTION EFFICIENCY FACTOR-RELATED"/>
    <property type="match status" value="1"/>
</dbReference>
<dbReference type="AlphaFoldDB" id="A0A1G7BT64"/>
<dbReference type="GO" id="GO:0005886">
    <property type="term" value="C:plasma membrane"/>
    <property type="evidence" value="ECO:0007669"/>
    <property type="project" value="UniProtKB-SubCell"/>
</dbReference>